<evidence type="ECO:0000256" key="1">
    <source>
        <dbReference type="SAM" id="Phobius"/>
    </source>
</evidence>
<evidence type="ECO:0000313" key="3">
    <source>
        <dbReference type="Proteomes" id="UP000284219"/>
    </source>
</evidence>
<dbReference type="Gene3D" id="1.50.10.10">
    <property type="match status" value="1"/>
</dbReference>
<keyword evidence="1" id="KW-0472">Membrane</keyword>
<comment type="caution">
    <text evidence="2">The sequence shown here is derived from an EMBL/GenBank/DDBJ whole genome shotgun (WGS) entry which is preliminary data.</text>
</comment>
<evidence type="ECO:0000313" key="2">
    <source>
        <dbReference type="EMBL" id="RKD25895.1"/>
    </source>
</evidence>
<proteinExistence type="predicted"/>
<keyword evidence="1" id="KW-1133">Transmembrane helix</keyword>
<dbReference type="AlphaFoldDB" id="A0A419SNP0"/>
<dbReference type="InterPro" id="IPR012341">
    <property type="entry name" value="6hp_glycosidase-like_sf"/>
</dbReference>
<organism evidence="2 3">
    <name type="scientific">Ammoniphilus oxalaticus</name>
    <dbReference type="NCBI Taxonomy" id="66863"/>
    <lineage>
        <taxon>Bacteria</taxon>
        <taxon>Bacillati</taxon>
        <taxon>Bacillota</taxon>
        <taxon>Bacilli</taxon>
        <taxon>Bacillales</taxon>
        <taxon>Paenibacillaceae</taxon>
        <taxon>Aneurinibacillus group</taxon>
        <taxon>Ammoniphilus</taxon>
    </lineage>
</organism>
<keyword evidence="3" id="KW-1185">Reference proteome</keyword>
<dbReference type="EMBL" id="MCHY01000006">
    <property type="protein sequence ID" value="RKD25895.1"/>
    <property type="molecule type" value="Genomic_DNA"/>
</dbReference>
<protein>
    <recommendedName>
        <fullName evidence="4">Glycosyl hydrolase</fullName>
    </recommendedName>
</protein>
<evidence type="ECO:0008006" key="4">
    <source>
        <dbReference type="Google" id="ProtNLM"/>
    </source>
</evidence>
<reference evidence="2 3" key="1">
    <citation type="submission" date="2016-08" db="EMBL/GenBank/DDBJ databases">
        <title>Novel Firmicute Genomes.</title>
        <authorList>
            <person name="Poppleton D.I."/>
            <person name="Gribaldo S."/>
        </authorList>
    </citation>
    <scope>NUCLEOTIDE SEQUENCE [LARGE SCALE GENOMIC DNA]</scope>
    <source>
        <strain evidence="2 3">RAOx-1</strain>
    </source>
</reference>
<name>A0A419SNP0_9BACL</name>
<sequence length="360" mass="42491">MLLKWILRVSSILLIVLLVVIRVNLVKETEQQDILERPILQTEQFIFNHLLDEAGMIRTDFKGNPNGNLILSESMGLWLEYLALKKDNSLFDSAYLALKKDFISKENLVMWKVEGSVRADTNALIDDLRIIASLFRKGEQMNRSDYIKQAIRLSKSIMKYNRQDDYFVDFYDVRYKYQNKELTLSYLIPKAFQYMVNYGVITVDELDQLRDFLRNMPTDNGFYPKYYSVEDNRFHFDQEINLIDQLYTVIHLEGFGISTDSFFKWIKDIYLQENVIYGRYDRLSKQRIVEYEAPAVYALLVIYSLEKNERAFAKSVYERMTELRSDDPMSTYKGGYVFSNSTHSFDNLLALVAERKLLNE</sequence>
<dbReference type="InterPro" id="IPR008928">
    <property type="entry name" value="6-hairpin_glycosidase_sf"/>
</dbReference>
<keyword evidence="1" id="KW-0812">Transmembrane</keyword>
<dbReference type="SUPFAM" id="SSF48208">
    <property type="entry name" value="Six-hairpin glycosidases"/>
    <property type="match status" value="1"/>
</dbReference>
<feature type="transmembrane region" description="Helical" evidence="1">
    <location>
        <begin position="6"/>
        <end position="25"/>
    </location>
</feature>
<dbReference type="GO" id="GO:0005975">
    <property type="term" value="P:carbohydrate metabolic process"/>
    <property type="evidence" value="ECO:0007669"/>
    <property type="project" value="InterPro"/>
</dbReference>
<accession>A0A419SNP0</accession>
<dbReference type="Proteomes" id="UP000284219">
    <property type="component" value="Unassembled WGS sequence"/>
</dbReference>
<gene>
    <name evidence="2" type="ORF">BEP19_02915</name>
</gene>